<reference evidence="1" key="1">
    <citation type="submission" date="2021-01" db="EMBL/GenBank/DDBJ databases">
        <title>Genomic Encyclopedia of Type Strains, Phase IV (KMG-IV): sequencing the most valuable type-strain genomes for metagenomic binning, comparative biology and taxonomic classification.</title>
        <authorList>
            <person name="Goeker M."/>
        </authorList>
    </citation>
    <scope>NUCLEOTIDE SEQUENCE</scope>
    <source>
        <strain evidence="1">DSM 25523</strain>
    </source>
</reference>
<gene>
    <name evidence="1" type="ORF">JOD01_003185</name>
</gene>
<proteinExistence type="predicted"/>
<organism evidence="1 2">
    <name type="scientific">Brevibacillus fulvus</name>
    <dbReference type="NCBI Taxonomy" id="1125967"/>
    <lineage>
        <taxon>Bacteria</taxon>
        <taxon>Bacillati</taxon>
        <taxon>Bacillota</taxon>
        <taxon>Bacilli</taxon>
        <taxon>Bacillales</taxon>
        <taxon>Paenibacillaceae</taxon>
        <taxon>Brevibacillus</taxon>
    </lineage>
</organism>
<name>A0A938Y0A0_9BACL</name>
<evidence type="ECO:0000313" key="2">
    <source>
        <dbReference type="Proteomes" id="UP000717624"/>
    </source>
</evidence>
<sequence>MTTTINFTIDKSGPTATVESSSATVLEFAIGEDLYLGSGDSKSPINTGFDMKSHLLYSAGVTIDTAEYDGNEDKVVVTLSAPAPTDATITFNKGNKCDAAGNPMAADVVATFDGNDWN</sequence>
<comment type="caution">
    <text evidence="1">The sequence shown here is derived from an EMBL/GenBank/DDBJ whole genome shotgun (WGS) entry which is preliminary data.</text>
</comment>
<dbReference type="RefSeq" id="WP_204519238.1">
    <property type="nucleotide sequence ID" value="NZ_BAABIN010000019.1"/>
</dbReference>
<protein>
    <submittedName>
        <fullName evidence="1">Uncharacterized protein</fullName>
    </submittedName>
</protein>
<evidence type="ECO:0000313" key="1">
    <source>
        <dbReference type="EMBL" id="MBM7591534.1"/>
    </source>
</evidence>
<keyword evidence="2" id="KW-1185">Reference proteome</keyword>
<dbReference type="AlphaFoldDB" id="A0A938Y0A0"/>
<dbReference type="Proteomes" id="UP000717624">
    <property type="component" value="Unassembled WGS sequence"/>
</dbReference>
<accession>A0A938Y0A0</accession>
<dbReference type="EMBL" id="JAFBEB010000012">
    <property type="protein sequence ID" value="MBM7591534.1"/>
    <property type="molecule type" value="Genomic_DNA"/>
</dbReference>